<reference evidence="1 2" key="1">
    <citation type="journal article" date="2012" name="J. Bacteriol.">
        <title>De Novo Genome Project of Cupriavidus basilensis OR16.</title>
        <authorList>
            <person name="Cserhati M."/>
            <person name="Kriszt B."/>
            <person name="Szoboszlay S."/>
            <person name="Toth A."/>
            <person name="Szabo I."/>
            <person name="Tancsics A."/>
            <person name="Nagy I."/>
            <person name="Horvath B."/>
            <person name="Nagy I."/>
            <person name="Kukolya J."/>
        </authorList>
    </citation>
    <scope>NUCLEOTIDE SEQUENCE [LARGE SCALE GENOMIC DNA]</scope>
    <source>
        <strain evidence="1 2">OR16</strain>
    </source>
</reference>
<proteinExistence type="predicted"/>
<dbReference type="Proteomes" id="UP000005808">
    <property type="component" value="Unassembled WGS sequence"/>
</dbReference>
<evidence type="ECO:0000313" key="2">
    <source>
        <dbReference type="Proteomes" id="UP000005808"/>
    </source>
</evidence>
<gene>
    <name evidence="1" type="ORF">OR16_42468</name>
</gene>
<sequence>MPWLSIIRMTRQRVPTLPTPTTLKAISCRVKWLSSWRRSGARVFRYALNALSIAFSLLPIV</sequence>
<dbReference type="AlphaFoldDB" id="H1SJ03"/>
<accession>H1SJ03</accession>
<organism evidence="1 2">
    <name type="scientific">Cupriavidus basilensis OR16</name>
    <dbReference type="NCBI Taxonomy" id="1127483"/>
    <lineage>
        <taxon>Bacteria</taxon>
        <taxon>Pseudomonadati</taxon>
        <taxon>Pseudomonadota</taxon>
        <taxon>Betaproteobacteria</taxon>
        <taxon>Burkholderiales</taxon>
        <taxon>Burkholderiaceae</taxon>
        <taxon>Cupriavidus</taxon>
    </lineage>
</organism>
<name>H1SJ03_9BURK</name>
<feature type="non-terminal residue" evidence="1">
    <location>
        <position position="61"/>
    </location>
</feature>
<dbReference type="EMBL" id="AHJE01000328">
    <property type="protein sequence ID" value="EHP37498.1"/>
    <property type="molecule type" value="Genomic_DNA"/>
</dbReference>
<protein>
    <submittedName>
        <fullName evidence="1">Uncharacterized protein</fullName>
    </submittedName>
</protein>
<comment type="caution">
    <text evidence="1">The sequence shown here is derived from an EMBL/GenBank/DDBJ whole genome shotgun (WGS) entry which is preliminary data.</text>
</comment>
<evidence type="ECO:0000313" key="1">
    <source>
        <dbReference type="EMBL" id="EHP37498.1"/>
    </source>
</evidence>